<accession>A0ABW3QN42</accession>
<comment type="caution">
    <text evidence="2">The sequence shown here is derived from an EMBL/GenBank/DDBJ whole genome shotgun (WGS) entry which is preliminary data.</text>
</comment>
<feature type="region of interest" description="Disordered" evidence="1">
    <location>
        <begin position="1"/>
        <end position="28"/>
    </location>
</feature>
<keyword evidence="3" id="KW-1185">Reference proteome</keyword>
<protein>
    <submittedName>
        <fullName evidence="2">Uncharacterized protein</fullName>
    </submittedName>
</protein>
<organism evidence="2 3">
    <name type="scientific">Saccharothrix hoggarensis</name>
    <dbReference type="NCBI Taxonomy" id="913853"/>
    <lineage>
        <taxon>Bacteria</taxon>
        <taxon>Bacillati</taxon>
        <taxon>Actinomycetota</taxon>
        <taxon>Actinomycetes</taxon>
        <taxon>Pseudonocardiales</taxon>
        <taxon>Pseudonocardiaceae</taxon>
        <taxon>Saccharothrix</taxon>
    </lineage>
</organism>
<dbReference type="Proteomes" id="UP001597168">
    <property type="component" value="Unassembled WGS sequence"/>
</dbReference>
<evidence type="ECO:0000256" key="1">
    <source>
        <dbReference type="SAM" id="MobiDB-lite"/>
    </source>
</evidence>
<evidence type="ECO:0000313" key="2">
    <source>
        <dbReference type="EMBL" id="MFD1145949.1"/>
    </source>
</evidence>
<reference evidence="3" key="1">
    <citation type="journal article" date="2019" name="Int. J. Syst. Evol. Microbiol.">
        <title>The Global Catalogue of Microorganisms (GCM) 10K type strain sequencing project: providing services to taxonomists for standard genome sequencing and annotation.</title>
        <authorList>
            <consortium name="The Broad Institute Genomics Platform"/>
            <consortium name="The Broad Institute Genome Sequencing Center for Infectious Disease"/>
            <person name="Wu L."/>
            <person name="Ma J."/>
        </authorList>
    </citation>
    <scope>NUCLEOTIDE SEQUENCE [LARGE SCALE GENOMIC DNA]</scope>
    <source>
        <strain evidence="3">CCUG 60214</strain>
    </source>
</reference>
<gene>
    <name evidence="2" type="ORF">ACFQ3T_02290</name>
</gene>
<sequence>MLGNTEGSSQSQHYPGMEAPALPEPTSEMRRGANALGAMLIAYTNAGFTRAEAYGLVQMILHNQGHH</sequence>
<evidence type="ECO:0000313" key="3">
    <source>
        <dbReference type="Proteomes" id="UP001597168"/>
    </source>
</evidence>
<feature type="compositionally biased region" description="Polar residues" evidence="1">
    <location>
        <begin position="1"/>
        <end position="13"/>
    </location>
</feature>
<proteinExistence type="predicted"/>
<dbReference type="EMBL" id="JBHTLK010000005">
    <property type="protein sequence ID" value="MFD1145949.1"/>
    <property type="molecule type" value="Genomic_DNA"/>
</dbReference>
<dbReference type="RefSeq" id="WP_380719195.1">
    <property type="nucleotide sequence ID" value="NZ_JBHTLK010000005.1"/>
</dbReference>
<name>A0ABW3QN42_9PSEU</name>